<keyword evidence="4" id="KW-0545">Nucleotide biosynthesis</keyword>
<dbReference type="EMBL" id="HBGY01030968">
    <property type="protein sequence ID" value="CAD9608950.1"/>
    <property type="molecule type" value="Transcribed_RNA"/>
</dbReference>
<feature type="domain" description="Thymidylate synthase/dCMP hydroxymethylase" evidence="6">
    <location>
        <begin position="18"/>
        <end position="179"/>
    </location>
</feature>
<dbReference type="CDD" id="cd00351">
    <property type="entry name" value="TS_Pyrimidine_HMase"/>
    <property type="match status" value="1"/>
</dbReference>
<keyword evidence="2" id="KW-0489">Methyltransferase</keyword>
<accession>A0A7S2LKB8</accession>
<dbReference type="Gene3D" id="3.30.572.10">
    <property type="entry name" value="Thymidylate synthase/dCMP hydroxymethylase domain"/>
    <property type="match status" value="1"/>
</dbReference>
<dbReference type="InterPro" id="IPR036926">
    <property type="entry name" value="Thymidate_synth/dCMP_Mease_sf"/>
</dbReference>
<dbReference type="InterPro" id="IPR023451">
    <property type="entry name" value="Thymidate_synth/dCMP_Mease_dom"/>
</dbReference>
<dbReference type="GO" id="GO:0005739">
    <property type="term" value="C:mitochondrion"/>
    <property type="evidence" value="ECO:0007669"/>
    <property type="project" value="TreeGrafter"/>
</dbReference>
<dbReference type="InterPro" id="IPR045097">
    <property type="entry name" value="Thymidate_synth/dCMP_Mease"/>
</dbReference>
<dbReference type="PANTHER" id="PTHR11548">
    <property type="entry name" value="THYMIDYLATE SYNTHASE 1"/>
    <property type="match status" value="1"/>
</dbReference>
<evidence type="ECO:0000256" key="4">
    <source>
        <dbReference type="ARBA" id="ARBA00022727"/>
    </source>
</evidence>
<dbReference type="AlphaFoldDB" id="A0A7S2LKB8"/>
<organism evidence="7">
    <name type="scientific">Leptocylindrus danicus</name>
    <dbReference type="NCBI Taxonomy" id="163516"/>
    <lineage>
        <taxon>Eukaryota</taxon>
        <taxon>Sar</taxon>
        <taxon>Stramenopiles</taxon>
        <taxon>Ochrophyta</taxon>
        <taxon>Bacillariophyta</taxon>
        <taxon>Coscinodiscophyceae</taxon>
        <taxon>Chaetocerotophycidae</taxon>
        <taxon>Leptocylindrales</taxon>
        <taxon>Leptocylindraceae</taxon>
        <taxon>Leptocylindrus</taxon>
    </lineage>
</organism>
<dbReference type="NCBIfam" id="TIGR03284">
    <property type="entry name" value="thym_sym"/>
    <property type="match status" value="1"/>
</dbReference>
<evidence type="ECO:0000256" key="3">
    <source>
        <dbReference type="ARBA" id="ARBA00022679"/>
    </source>
</evidence>
<dbReference type="PROSITE" id="PS00091">
    <property type="entry name" value="THYMIDYLATE_SYNTHASE"/>
    <property type="match status" value="1"/>
</dbReference>
<dbReference type="GO" id="GO:0005829">
    <property type="term" value="C:cytosol"/>
    <property type="evidence" value="ECO:0007669"/>
    <property type="project" value="TreeGrafter"/>
</dbReference>
<dbReference type="Pfam" id="PF00303">
    <property type="entry name" value="Thymidylat_synt"/>
    <property type="match status" value="1"/>
</dbReference>
<protein>
    <recommendedName>
        <fullName evidence="1">thymidylate synthase</fullName>
        <ecNumber evidence="1">2.1.1.45</ecNumber>
    </recommendedName>
</protein>
<dbReference type="PANTHER" id="PTHR11548:SF2">
    <property type="entry name" value="THYMIDYLATE SYNTHASE"/>
    <property type="match status" value="1"/>
</dbReference>
<gene>
    <name evidence="7" type="ORF">LDAN0321_LOCUS19285</name>
</gene>
<feature type="active site" evidence="5">
    <location>
        <position position="59"/>
    </location>
</feature>
<evidence type="ECO:0000256" key="1">
    <source>
        <dbReference type="ARBA" id="ARBA00011947"/>
    </source>
</evidence>
<evidence type="ECO:0000256" key="5">
    <source>
        <dbReference type="PROSITE-ProRule" id="PRU10016"/>
    </source>
</evidence>
<dbReference type="InterPro" id="IPR000398">
    <property type="entry name" value="Thymidylate_synthase"/>
</dbReference>
<evidence type="ECO:0000313" key="7">
    <source>
        <dbReference type="EMBL" id="CAD9608950.1"/>
    </source>
</evidence>
<sequence>MKPINWGADYEGCDADYTDKGVDQLQECIDKIKNKPWDRRIIMSAWNVGDISKMALPPCHMFCQFFVDTEQNELHCQMYQRSADMGLGVPFNIASYSLLTHLIARVCGLKAGEFVHVLGDAHVYSNHVDALKVQLERKPRAFPKLYINGNKDRIEDFEMEDLDLVGYNPHKSIKMEMAV</sequence>
<dbReference type="GO" id="GO:0006231">
    <property type="term" value="P:dTMP biosynthetic process"/>
    <property type="evidence" value="ECO:0007669"/>
    <property type="project" value="InterPro"/>
</dbReference>
<dbReference type="GO" id="GO:0032259">
    <property type="term" value="P:methylation"/>
    <property type="evidence" value="ECO:0007669"/>
    <property type="project" value="UniProtKB-KW"/>
</dbReference>
<keyword evidence="3" id="KW-0808">Transferase</keyword>
<reference evidence="7" key="1">
    <citation type="submission" date="2021-01" db="EMBL/GenBank/DDBJ databases">
        <authorList>
            <person name="Corre E."/>
            <person name="Pelletier E."/>
            <person name="Niang G."/>
            <person name="Scheremetjew M."/>
            <person name="Finn R."/>
            <person name="Kale V."/>
            <person name="Holt S."/>
            <person name="Cochrane G."/>
            <person name="Meng A."/>
            <person name="Brown T."/>
            <person name="Cohen L."/>
        </authorList>
    </citation>
    <scope>NUCLEOTIDE SEQUENCE</scope>
    <source>
        <strain evidence="7">B650</strain>
    </source>
</reference>
<evidence type="ECO:0000256" key="2">
    <source>
        <dbReference type="ARBA" id="ARBA00022603"/>
    </source>
</evidence>
<name>A0A7S2LKB8_9STRA</name>
<dbReference type="EC" id="2.1.1.45" evidence="1"/>
<dbReference type="SUPFAM" id="SSF55831">
    <property type="entry name" value="Thymidylate synthase/dCMP hydroxymethylase"/>
    <property type="match status" value="1"/>
</dbReference>
<evidence type="ECO:0000259" key="6">
    <source>
        <dbReference type="Pfam" id="PF00303"/>
    </source>
</evidence>
<dbReference type="GO" id="GO:0004799">
    <property type="term" value="F:thymidylate synthase activity"/>
    <property type="evidence" value="ECO:0007669"/>
    <property type="project" value="UniProtKB-EC"/>
</dbReference>
<dbReference type="InterPro" id="IPR020940">
    <property type="entry name" value="Thymidylate_synthase_AS"/>
</dbReference>
<dbReference type="PRINTS" id="PR00108">
    <property type="entry name" value="THYMDSNTHASE"/>
</dbReference>
<proteinExistence type="predicted"/>